<dbReference type="RefSeq" id="WP_143028427.1">
    <property type="nucleotide sequence ID" value="NZ_CP047198.1"/>
</dbReference>
<keyword evidence="2" id="KW-0812">Transmembrane</keyword>
<dbReference type="GeneID" id="92749183"/>
<feature type="region of interest" description="Disordered" evidence="1">
    <location>
        <begin position="246"/>
        <end position="318"/>
    </location>
</feature>
<keyword evidence="4" id="KW-1185">Reference proteome</keyword>
<accession>A0ABX8KZ72</accession>
<dbReference type="EMBL" id="CP077302">
    <property type="protein sequence ID" value="QXB19103.1"/>
    <property type="molecule type" value="Genomic_DNA"/>
</dbReference>
<evidence type="ECO:0000313" key="3">
    <source>
        <dbReference type="EMBL" id="QXB19103.1"/>
    </source>
</evidence>
<feature type="compositionally biased region" description="Pro residues" evidence="1">
    <location>
        <begin position="260"/>
        <end position="275"/>
    </location>
</feature>
<reference evidence="3 4" key="1">
    <citation type="submission" date="2021-06" db="EMBL/GenBank/DDBJ databases">
        <title>FDA dAtabase for Regulatory Grade micrObial Sequences (FDA-ARGOS): Supporting development and validation of Infectious Disease Dx tests.</title>
        <authorList>
            <person name="Sproer C."/>
            <person name="Gronow S."/>
            <person name="Severitt S."/>
            <person name="Schroder I."/>
            <person name="Tallon L."/>
            <person name="Sadzewicz L."/>
            <person name="Zhao X."/>
            <person name="Boylan J."/>
            <person name="Ott S."/>
            <person name="Bowen H."/>
            <person name="Vavikolanu K."/>
            <person name="Mehta A."/>
            <person name="Aluvathingal J."/>
            <person name="Nadendla S."/>
            <person name="Lowell S."/>
            <person name="Myers T."/>
            <person name="Yan Y."/>
        </authorList>
    </citation>
    <scope>NUCLEOTIDE SEQUENCE [LARGE SCALE GENOMIC DNA]</scope>
    <source>
        <strain evidence="3 4">FDAARGOS 1425</strain>
    </source>
</reference>
<feature type="transmembrane region" description="Helical" evidence="2">
    <location>
        <begin position="322"/>
        <end position="342"/>
    </location>
</feature>
<evidence type="ECO:0000313" key="4">
    <source>
        <dbReference type="Proteomes" id="UP000683520"/>
    </source>
</evidence>
<keyword evidence="2" id="KW-1133">Transmembrane helix</keyword>
<keyword evidence="2" id="KW-0472">Membrane</keyword>
<proteinExistence type="predicted"/>
<sequence length="352" mass="37602">MISFAKQVLWWGAITATPRAWVCWLDHGSISTEETKADGYALNSGKNFYDKCPEGLKDQFCFVGQSTIPADWKNLVLRSNYIGKADGIIGVTHEHDQLAEEDLTVYELAVLAAADNNLKAGALLIDDAHNGIVLHHPNNAVNVRVENKGIDAHAFTVEARWGNGKSARKDIALAGIADKDNYAGDLAIPMQDLAGVKGPNTPVELSVKNQNGETVFDETFRVPVLDLTKQEAETVLKDLPSAKVNKEEQKKVEQVLRPVVQPPAPTTSAPSPAPTPKETVTVTPTPKPAPAPVTQTRGPVETANPSDSAGEPSDGSSANGGAIAGAALVILGALTALFGWWFKNGEQFKLPF</sequence>
<evidence type="ECO:0000256" key="2">
    <source>
        <dbReference type="SAM" id="Phobius"/>
    </source>
</evidence>
<gene>
    <name evidence="3" type="ORF">I6L55_03190</name>
</gene>
<evidence type="ECO:0000256" key="1">
    <source>
        <dbReference type="SAM" id="MobiDB-lite"/>
    </source>
</evidence>
<name>A0ABX8KZ72_9CORY</name>
<organism evidence="3 4">
    <name type="scientific">Corynebacterium coyleae</name>
    <dbReference type="NCBI Taxonomy" id="53374"/>
    <lineage>
        <taxon>Bacteria</taxon>
        <taxon>Bacillati</taxon>
        <taxon>Actinomycetota</taxon>
        <taxon>Actinomycetes</taxon>
        <taxon>Mycobacteriales</taxon>
        <taxon>Corynebacteriaceae</taxon>
        <taxon>Corynebacterium</taxon>
    </lineage>
</organism>
<protein>
    <submittedName>
        <fullName evidence="3">Uncharacterized protein</fullName>
    </submittedName>
</protein>
<dbReference type="Proteomes" id="UP000683520">
    <property type="component" value="Chromosome"/>
</dbReference>